<keyword evidence="2" id="KW-0285">Flavoprotein</keyword>
<dbReference type="AlphaFoldDB" id="R8BQ79"/>
<keyword evidence="3" id="KW-0274">FAD</keyword>
<evidence type="ECO:0000313" key="6">
    <source>
        <dbReference type="EMBL" id="EOO01507.1"/>
    </source>
</evidence>
<keyword evidence="4" id="KW-0560">Oxidoreductase</keyword>
<dbReference type="eggNOG" id="KOG1336">
    <property type="taxonomic scope" value="Eukaryota"/>
</dbReference>
<dbReference type="RefSeq" id="XP_007913823.1">
    <property type="nucleotide sequence ID" value="XM_007915632.1"/>
</dbReference>
<evidence type="ECO:0000256" key="2">
    <source>
        <dbReference type="ARBA" id="ARBA00022630"/>
    </source>
</evidence>
<dbReference type="InterPro" id="IPR036188">
    <property type="entry name" value="FAD/NAD-bd_sf"/>
</dbReference>
<evidence type="ECO:0000256" key="4">
    <source>
        <dbReference type="ARBA" id="ARBA00023002"/>
    </source>
</evidence>
<evidence type="ECO:0000259" key="5">
    <source>
        <dbReference type="Pfam" id="PF07992"/>
    </source>
</evidence>
<dbReference type="PANTHER" id="PTHR43735">
    <property type="entry name" value="APOPTOSIS-INDUCING FACTOR 1"/>
    <property type="match status" value="1"/>
</dbReference>
<dbReference type="PRINTS" id="PR00411">
    <property type="entry name" value="PNDRDTASEI"/>
</dbReference>
<dbReference type="GO" id="GO:0005737">
    <property type="term" value="C:cytoplasm"/>
    <property type="evidence" value="ECO:0007669"/>
    <property type="project" value="TreeGrafter"/>
</dbReference>
<dbReference type="GeneID" id="19323388"/>
<evidence type="ECO:0000256" key="3">
    <source>
        <dbReference type="ARBA" id="ARBA00022827"/>
    </source>
</evidence>
<dbReference type="Gene3D" id="3.50.50.100">
    <property type="match status" value="1"/>
</dbReference>
<dbReference type="GO" id="GO:0050660">
    <property type="term" value="F:flavin adenine dinucleotide binding"/>
    <property type="evidence" value="ECO:0007669"/>
    <property type="project" value="TreeGrafter"/>
</dbReference>
<sequence length="296" mass="32150">MDPNQNSVTVKTNDGKTRTIPYHTLVIATGSSAREGIPFKNLSTTGETKSKLHEWQAKIKAARSIVVAGAGTTGLETAGELAEEYAKTGLKQITVINNGLPFGDNVRKDIREGAVSELEGLGARYIDARVNAVSDHKGQKLVDVTLPDGTIQTIVTDVYLPAFGVTANTEYVPDHMLDKRRQVKQTTFLRAEGYDNIFVIGDAGNLEPQMAVSTDNQLSHIVKGLQAYLTGKAVPEYNPSNKVMFGASIGKNRGIGQMGNWKIYSLMIWYAKGRTLGTNKAGDIAAGKRTIHEDKW</sequence>
<dbReference type="EMBL" id="KB932993">
    <property type="protein sequence ID" value="EOO01507.1"/>
    <property type="molecule type" value="Genomic_DNA"/>
</dbReference>
<evidence type="ECO:0000256" key="1">
    <source>
        <dbReference type="ARBA" id="ARBA00006442"/>
    </source>
</evidence>
<dbReference type="Proteomes" id="UP000014074">
    <property type="component" value="Unassembled WGS sequence"/>
</dbReference>
<proteinExistence type="inferred from homology"/>
<dbReference type="PRINTS" id="PR00368">
    <property type="entry name" value="FADPNR"/>
</dbReference>
<gene>
    <name evidence="6" type="ORF">UCRPA7_3074</name>
</gene>
<comment type="similarity">
    <text evidence="1">Belongs to the FAD-dependent oxidoreductase family.</text>
</comment>
<dbReference type="OrthoDB" id="202203at2759"/>
<dbReference type="PANTHER" id="PTHR43735:SF3">
    <property type="entry name" value="FERROPTOSIS SUPPRESSOR PROTEIN 1"/>
    <property type="match status" value="1"/>
</dbReference>
<accession>R8BQ79</accession>
<name>R8BQ79_PHAM7</name>
<reference evidence="7" key="1">
    <citation type="journal article" date="2013" name="Genome Announc.">
        <title>Draft genome sequence of the ascomycete Phaeoacremonium aleophilum strain UCR-PA7, a causal agent of the esca disease complex in grapevines.</title>
        <authorList>
            <person name="Blanco-Ulate B."/>
            <person name="Rolshausen P."/>
            <person name="Cantu D."/>
        </authorList>
    </citation>
    <scope>NUCLEOTIDE SEQUENCE [LARGE SCALE GENOMIC DNA]</scope>
    <source>
        <strain evidence="7">UCR-PA7</strain>
    </source>
</reference>
<dbReference type="KEGG" id="tmn:UCRPA7_3074"/>
<keyword evidence="7" id="KW-1185">Reference proteome</keyword>
<dbReference type="Pfam" id="PF07992">
    <property type="entry name" value="Pyr_redox_2"/>
    <property type="match status" value="1"/>
</dbReference>
<dbReference type="SUPFAM" id="SSF51905">
    <property type="entry name" value="FAD/NAD(P)-binding domain"/>
    <property type="match status" value="2"/>
</dbReference>
<protein>
    <submittedName>
        <fullName evidence="6">Putative fad binding protein</fullName>
    </submittedName>
</protein>
<feature type="domain" description="FAD/NAD(P)-binding" evidence="5">
    <location>
        <begin position="2"/>
        <end position="204"/>
    </location>
</feature>
<evidence type="ECO:0000313" key="7">
    <source>
        <dbReference type="Proteomes" id="UP000014074"/>
    </source>
</evidence>
<dbReference type="GO" id="GO:0004174">
    <property type="term" value="F:electron-transferring-flavoprotein dehydrogenase activity"/>
    <property type="evidence" value="ECO:0007669"/>
    <property type="project" value="TreeGrafter"/>
</dbReference>
<dbReference type="HOGENOM" id="CLU_019845_6_0_1"/>
<organism evidence="6 7">
    <name type="scientific">Phaeoacremonium minimum (strain UCR-PA7)</name>
    <name type="common">Esca disease fungus</name>
    <name type="synonym">Togninia minima</name>
    <dbReference type="NCBI Taxonomy" id="1286976"/>
    <lineage>
        <taxon>Eukaryota</taxon>
        <taxon>Fungi</taxon>
        <taxon>Dikarya</taxon>
        <taxon>Ascomycota</taxon>
        <taxon>Pezizomycotina</taxon>
        <taxon>Sordariomycetes</taxon>
        <taxon>Sordariomycetidae</taxon>
        <taxon>Togniniales</taxon>
        <taxon>Togniniaceae</taxon>
        <taxon>Phaeoacremonium</taxon>
    </lineage>
</organism>
<dbReference type="InterPro" id="IPR023753">
    <property type="entry name" value="FAD/NAD-binding_dom"/>
</dbReference>